<name>A0A9D7IAP5_9RHOO</name>
<dbReference type="SUPFAM" id="SSF54523">
    <property type="entry name" value="Pili subunits"/>
    <property type="match status" value="1"/>
</dbReference>
<evidence type="ECO:0000256" key="1">
    <source>
        <dbReference type="SAM" id="Phobius"/>
    </source>
</evidence>
<organism evidence="2 3">
    <name type="scientific">Candidatus Propionivibrio dominans</name>
    <dbReference type="NCBI Taxonomy" id="2954373"/>
    <lineage>
        <taxon>Bacteria</taxon>
        <taxon>Pseudomonadati</taxon>
        <taxon>Pseudomonadota</taxon>
        <taxon>Betaproteobacteria</taxon>
        <taxon>Rhodocyclales</taxon>
        <taxon>Rhodocyclaceae</taxon>
        <taxon>Propionivibrio</taxon>
    </lineage>
</organism>
<comment type="caution">
    <text evidence="2">The sequence shown here is derived from an EMBL/GenBank/DDBJ whole genome shotgun (WGS) entry which is preliminary data.</text>
</comment>
<feature type="transmembrane region" description="Helical" evidence="1">
    <location>
        <begin position="6"/>
        <end position="27"/>
    </location>
</feature>
<keyword evidence="1" id="KW-0472">Membrane</keyword>
<dbReference type="PROSITE" id="PS00409">
    <property type="entry name" value="PROKAR_NTER_METHYL"/>
    <property type="match status" value="1"/>
</dbReference>
<evidence type="ECO:0000313" key="2">
    <source>
        <dbReference type="EMBL" id="MBK7425402.1"/>
    </source>
</evidence>
<dbReference type="InterPro" id="IPR012902">
    <property type="entry name" value="N_methyl_site"/>
</dbReference>
<evidence type="ECO:0000313" key="3">
    <source>
        <dbReference type="Proteomes" id="UP000886602"/>
    </source>
</evidence>
<dbReference type="EMBL" id="JADJNC010000067">
    <property type="protein sequence ID" value="MBK7425402.1"/>
    <property type="molecule type" value="Genomic_DNA"/>
</dbReference>
<sequence>MCEGGFTLVELAIVLLIVALLIGGMLVPLSAQRDIQNINDTQRQLASINEALLGFAADQRRLPCPAVPNATGIENPVGGGACTNNFDGFLPAITLGISPTDAQGYAVDAWGNRIRYSVTNANTNAFTTAGGMQVAWSGGLTPDLRVCNTAANIVAADCPAADRMTNSAVAVVLSTGKNGGTTPDVSNIDELANWTTSNDRVFVSATPSAAFDDIVVWLSPNILYNRLISAGRLP</sequence>
<dbReference type="AlphaFoldDB" id="A0A9D7IAP5"/>
<dbReference type="Gene3D" id="3.30.700.10">
    <property type="entry name" value="Glycoprotein, Type 4 Pilin"/>
    <property type="match status" value="1"/>
</dbReference>
<gene>
    <name evidence="2" type="ORF">IPJ48_21250</name>
</gene>
<proteinExistence type="predicted"/>
<reference evidence="2" key="1">
    <citation type="submission" date="2020-10" db="EMBL/GenBank/DDBJ databases">
        <title>Connecting structure to function with the recovery of over 1000 high-quality activated sludge metagenome-assembled genomes encoding full-length rRNA genes using long-read sequencing.</title>
        <authorList>
            <person name="Singleton C.M."/>
            <person name="Petriglieri F."/>
            <person name="Kristensen J.M."/>
            <person name="Kirkegaard R.H."/>
            <person name="Michaelsen T.Y."/>
            <person name="Andersen M.H."/>
            <person name="Karst S.M."/>
            <person name="Dueholm M.S."/>
            <person name="Nielsen P.H."/>
            <person name="Albertsen M."/>
        </authorList>
    </citation>
    <scope>NUCLEOTIDE SEQUENCE</scope>
    <source>
        <strain evidence="2">EsbW_18-Q3-R4-48_MAXAC.044</strain>
    </source>
</reference>
<keyword evidence="1" id="KW-1133">Transmembrane helix</keyword>
<dbReference type="Proteomes" id="UP000886602">
    <property type="component" value="Unassembled WGS sequence"/>
</dbReference>
<keyword evidence="1" id="KW-0812">Transmembrane</keyword>
<protein>
    <submittedName>
        <fullName evidence="2">Type II secretion system protein</fullName>
    </submittedName>
</protein>
<dbReference type="InterPro" id="IPR045584">
    <property type="entry name" value="Pilin-like"/>
</dbReference>
<accession>A0A9D7IAP5</accession>